<evidence type="ECO:0000313" key="2">
    <source>
        <dbReference type="Proteomes" id="UP000447434"/>
    </source>
</evidence>
<keyword evidence="2" id="KW-1185">Reference proteome</keyword>
<name>A0A6A4QJ34_LUPAL</name>
<dbReference type="EMBL" id="WOCE01000005">
    <property type="protein sequence ID" value="KAE9614455.1"/>
    <property type="molecule type" value="Genomic_DNA"/>
</dbReference>
<dbReference type="AlphaFoldDB" id="A0A6A4QJ34"/>
<reference evidence="2" key="1">
    <citation type="journal article" date="2020" name="Nat. Commun.">
        <title>Genome sequence of the cluster root forming white lupin.</title>
        <authorList>
            <person name="Hufnagel B."/>
            <person name="Marques A."/>
            <person name="Soriano A."/>
            <person name="Marques L."/>
            <person name="Divol F."/>
            <person name="Doumas P."/>
            <person name="Sallet E."/>
            <person name="Mancinotti D."/>
            <person name="Carrere S."/>
            <person name="Marande W."/>
            <person name="Arribat S."/>
            <person name="Keller J."/>
            <person name="Huneau C."/>
            <person name="Blein T."/>
            <person name="Aime D."/>
            <person name="Laguerre M."/>
            <person name="Taylor J."/>
            <person name="Schubert V."/>
            <person name="Nelson M."/>
            <person name="Geu-Flores F."/>
            <person name="Crespi M."/>
            <person name="Gallardo-Guerrero K."/>
            <person name="Delaux P.-M."/>
            <person name="Salse J."/>
            <person name="Berges H."/>
            <person name="Guyot R."/>
            <person name="Gouzy J."/>
            <person name="Peret B."/>
        </authorList>
    </citation>
    <scope>NUCLEOTIDE SEQUENCE [LARGE SCALE GENOMIC DNA]</scope>
    <source>
        <strain evidence="2">cv. Amiga</strain>
    </source>
</reference>
<dbReference type="Proteomes" id="UP000447434">
    <property type="component" value="Chromosome 5"/>
</dbReference>
<accession>A0A6A4QJ34</accession>
<dbReference type="OrthoDB" id="1426731at2759"/>
<proteinExistence type="predicted"/>
<sequence>MGYRGVEEKILEQSETPSPSSAVVDLDVLWVDARKNKQGVIDNEKVQEVVNRVVTLKERESFRTADSQVLLEKALGLPQYPGRIRGAGFGASKLFVIPYAKRLTKADAAVLHDKYDSLAEKFHAMEKRMEAGKFVEGPEASTVVEESFTHPRNHIPIPEDTIIHHAQIPSNHLNVSIDISIEDDALLPIPVYEDIIIVGLALATFVV</sequence>
<gene>
    <name evidence="1" type="ORF">Lalb_Chr05g0228341</name>
</gene>
<comment type="caution">
    <text evidence="1">The sequence shown here is derived from an EMBL/GenBank/DDBJ whole genome shotgun (WGS) entry which is preliminary data.</text>
</comment>
<evidence type="ECO:0000313" key="1">
    <source>
        <dbReference type="EMBL" id="KAE9614455.1"/>
    </source>
</evidence>
<organism evidence="1 2">
    <name type="scientific">Lupinus albus</name>
    <name type="common">White lupine</name>
    <name type="synonym">Lupinus termis</name>
    <dbReference type="NCBI Taxonomy" id="3870"/>
    <lineage>
        <taxon>Eukaryota</taxon>
        <taxon>Viridiplantae</taxon>
        <taxon>Streptophyta</taxon>
        <taxon>Embryophyta</taxon>
        <taxon>Tracheophyta</taxon>
        <taxon>Spermatophyta</taxon>
        <taxon>Magnoliopsida</taxon>
        <taxon>eudicotyledons</taxon>
        <taxon>Gunneridae</taxon>
        <taxon>Pentapetalae</taxon>
        <taxon>rosids</taxon>
        <taxon>fabids</taxon>
        <taxon>Fabales</taxon>
        <taxon>Fabaceae</taxon>
        <taxon>Papilionoideae</taxon>
        <taxon>50 kb inversion clade</taxon>
        <taxon>genistoids sensu lato</taxon>
        <taxon>core genistoids</taxon>
        <taxon>Genisteae</taxon>
        <taxon>Lupinus</taxon>
    </lineage>
</organism>
<protein>
    <submittedName>
        <fullName evidence="1">Uncharacterized protein</fullName>
    </submittedName>
</protein>